<dbReference type="Gene3D" id="3.20.20.120">
    <property type="entry name" value="Enolase-like C-terminal domain"/>
    <property type="match status" value="1"/>
</dbReference>
<feature type="compositionally biased region" description="Basic and acidic residues" evidence="6">
    <location>
        <begin position="16"/>
        <end position="29"/>
    </location>
</feature>
<evidence type="ECO:0000256" key="3">
    <source>
        <dbReference type="ARBA" id="ARBA00012058"/>
    </source>
</evidence>
<evidence type="ECO:0000259" key="7">
    <source>
        <dbReference type="Pfam" id="PF00113"/>
    </source>
</evidence>
<dbReference type="EC" id="4.2.1.11" evidence="3"/>
<evidence type="ECO:0000256" key="2">
    <source>
        <dbReference type="ARBA" id="ARBA00009604"/>
    </source>
</evidence>
<dbReference type="GO" id="GO:0004634">
    <property type="term" value="F:phosphopyruvate hydratase activity"/>
    <property type="evidence" value="ECO:0007669"/>
    <property type="project" value="UniProtKB-EC"/>
</dbReference>
<evidence type="ECO:0000256" key="6">
    <source>
        <dbReference type="SAM" id="MobiDB-lite"/>
    </source>
</evidence>
<reference evidence="8" key="1">
    <citation type="submission" date="2016-10" db="EMBL/GenBank/DDBJ databases">
        <title>Sequence of Gallionella enrichment culture.</title>
        <authorList>
            <person name="Poehlein A."/>
            <person name="Muehling M."/>
            <person name="Daniel R."/>
        </authorList>
    </citation>
    <scope>NUCLEOTIDE SEQUENCE</scope>
</reference>
<comment type="similarity">
    <text evidence="2">Belongs to the enolase family.</text>
</comment>
<accession>A0A1J5SIL9</accession>
<dbReference type="EMBL" id="MLJW01000035">
    <property type="protein sequence ID" value="OIR07763.1"/>
    <property type="molecule type" value="Genomic_DNA"/>
</dbReference>
<protein>
    <recommendedName>
        <fullName evidence="3">phosphopyruvate hydratase</fullName>
        <ecNumber evidence="3">4.2.1.11</ecNumber>
    </recommendedName>
</protein>
<dbReference type="AlphaFoldDB" id="A0A1J5SIL9"/>
<evidence type="ECO:0000256" key="4">
    <source>
        <dbReference type="ARBA" id="ARBA00023152"/>
    </source>
</evidence>
<evidence type="ECO:0000256" key="1">
    <source>
        <dbReference type="ARBA" id="ARBA00005031"/>
    </source>
</evidence>
<keyword evidence="4" id="KW-0324">Glycolysis</keyword>
<dbReference type="InterPro" id="IPR020810">
    <property type="entry name" value="Enolase_C"/>
</dbReference>
<comment type="pathway">
    <text evidence="1">Carbohydrate degradation; glycolysis; pyruvate from D-glyceraldehyde 3-phosphate: step 4/5.</text>
</comment>
<sequence>MLACADFHISPGSWHLKTDAPSRGERPEKCNQSMRIGEHPGDSVIYAERKAFVR</sequence>
<proteinExistence type="inferred from homology"/>
<dbReference type="Pfam" id="PF00113">
    <property type="entry name" value="Enolase_C"/>
    <property type="match status" value="1"/>
</dbReference>
<organism evidence="8">
    <name type="scientific">mine drainage metagenome</name>
    <dbReference type="NCBI Taxonomy" id="410659"/>
    <lineage>
        <taxon>unclassified sequences</taxon>
        <taxon>metagenomes</taxon>
        <taxon>ecological metagenomes</taxon>
    </lineage>
</organism>
<evidence type="ECO:0000256" key="5">
    <source>
        <dbReference type="ARBA" id="ARBA00023239"/>
    </source>
</evidence>
<feature type="domain" description="Enolase C-terminal TIM barrel" evidence="7">
    <location>
        <begin position="5"/>
        <end position="51"/>
    </location>
</feature>
<feature type="region of interest" description="Disordered" evidence="6">
    <location>
        <begin position="15"/>
        <end position="38"/>
    </location>
</feature>
<dbReference type="SUPFAM" id="SSF51604">
    <property type="entry name" value="Enolase C-terminal domain-like"/>
    <property type="match status" value="1"/>
</dbReference>
<name>A0A1J5SIL9_9ZZZZ</name>
<evidence type="ECO:0000313" key="8">
    <source>
        <dbReference type="EMBL" id="OIR07763.1"/>
    </source>
</evidence>
<comment type="caution">
    <text evidence="8">The sequence shown here is derived from an EMBL/GenBank/DDBJ whole genome shotgun (WGS) entry which is preliminary data.</text>
</comment>
<dbReference type="GO" id="GO:0006096">
    <property type="term" value="P:glycolytic process"/>
    <property type="evidence" value="ECO:0007669"/>
    <property type="project" value="UniProtKB-UniPathway"/>
</dbReference>
<gene>
    <name evidence="8" type="primary">eno_4</name>
    <name evidence="8" type="ORF">GALL_100450</name>
</gene>
<dbReference type="UniPathway" id="UPA00109">
    <property type="reaction ID" value="UER00187"/>
</dbReference>
<keyword evidence="5 8" id="KW-0456">Lyase</keyword>
<dbReference type="InterPro" id="IPR036849">
    <property type="entry name" value="Enolase-like_C_sf"/>
</dbReference>